<dbReference type="Proteomes" id="UP000260823">
    <property type="component" value="Unassembled WGS sequence"/>
</dbReference>
<name>A0A3E2NLJ3_9SPHI</name>
<gene>
    <name evidence="3" type="ORF">DYU05_18655</name>
</gene>
<accession>A0A3E2NLJ3</accession>
<dbReference type="EMBL" id="QWDE01000004">
    <property type="protein sequence ID" value="RFZ81842.1"/>
    <property type="molecule type" value="Genomic_DNA"/>
</dbReference>
<keyword evidence="4" id="KW-1185">Reference proteome</keyword>
<organism evidence="3 4">
    <name type="scientific">Mucilaginibacter terrenus</name>
    <dbReference type="NCBI Taxonomy" id="2482727"/>
    <lineage>
        <taxon>Bacteria</taxon>
        <taxon>Pseudomonadati</taxon>
        <taxon>Bacteroidota</taxon>
        <taxon>Sphingobacteriia</taxon>
        <taxon>Sphingobacteriales</taxon>
        <taxon>Sphingobacteriaceae</taxon>
        <taxon>Mucilaginibacter</taxon>
    </lineage>
</organism>
<dbReference type="AlphaFoldDB" id="A0A3E2NLJ3"/>
<protein>
    <submittedName>
        <fullName evidence="3">Universal stress protein</fullName>
    </submittedName>
</protein>
<dbReference type="PANTHER" id="PTHR46268">
    <property type="entry name" value="STRESS RESPONSE PROTEIN NHAX"/>
    <property type="match status" value="1"/>
</dbReference>
<dbReference type="CDD" id="cd00293">
    <property type="entry name" value="USP-like"/>
    <property type="match status" value="1"/>
</dbReference>
<sequence>MKISKILIAIDDSKYAEYAASYGFDLAKSFNAHVGLVHIVEPTVMPVSTVDSMTGLPFAGTGLEEMEVINIQNELSDNIVDRTIKKYAGELQVTHFNEFGATADGIISCSKEFGADLIVMGTHSRTGIDRLLMGNVAETVIRTSHIPVLVVPLAEENRDWHPNFDSREPK</sequence>
<dbReference type="PANTHER" id="PTHR46268:SF6">
    <property type="entry name" value="UNIVERSAL STRESS PROTEIN UP12"/>
    <property type="match status" value="1"/>
</dbReference>
<dbReference type="PRINTS" id="PR01438">
    <property type="entry name" value="UNVRSLSTRESS"/>
</dbReference>
<evidence type="ECO:0000313" key="4">
    <source>
        <dbReference type="Proteomes" id="UP000260823"/>
    </source>
</evidence>
<dbReference type="Pfam" id="PF00582">
    <property type="entry name" value="Usp"/>
    <property type="match status" value="1"/>
</dbReference>
<reference evidence="3 4" key="1">
    <citation type="submission" date="2018-08" db="EMBL/GenBank/DDBJ databases">
        <title>Mucilaginibacter terrae sp. nov., isolated from manganese diggings.</title>
        <authorList>
            <person name="Huang Y."/>
            <person name="Zhou Z."/>
        </authorList>
    </citation>
    <scope>NUCLEOTIDE SEQUENCE [LARGE SCALE GENOMIC DNA]</scope>
    <source>
        <strain evidence="3 4">ZH6</strain>
    </source>
</reference>
<evidence type="ECO:0000313" key="3">
    <source>
        <dbReference type="EMBL" id="RFZ81842.1"/>
    </source>
</evidence>
<feature type="domain" description="UspA" evidence="2">
    <location>
        <begin position="4"/>
        <end position="152"/>
    </location>
</feature>
<dbReference type="RefSeq" id="WP_117384661.1">
    <property type="nucleotide sequence ID" value="NZ_QWDE01000004.1"/>
</dbReference>
<dbReference type="InterPro" id="IPR014729">
    <property type="entry name" value="Rossmann-like_a/b/a_fold"/>
</dbReference>
<comment type="caution">
    <text evidence="3">The sequence shown here is derived from an EMBL/GenBank/DDBJ whole genome shotgun (WGS) entry which is preliminary data.</text>
</comment>
<dbReference type="InterPro" id="IPR006016">
    <property type="entry name" value="UspA"/>
</dbReference>
<evidence type="ECO:0000256" key="1">
    <source>
        <dbReference type="ARBA" id="ARBA00008791"/>
    </source>
</evidence>
<evidence type="ECO:0000259" key="2">
    <source>
        <dbReference type="Pfam" id="PF00582"/>
    </source>
</evidence>
<dbReference type="SUPFAM" id="SSF52402">
    <property type="entry name" value="Adenine nucleotide alpha hydrolases-like"/>
    <property type="match status" value="1"/>
</dbReference>
<dbReference type="InterPro" id="IPR006015">
    <property type="entry name" value="Universal_stress_UspA"/>
</dbReference>
<dbReference type="Gene3D" id="3.40.50.620">
    <property type="entry name" value="HUPs"/>
    <property type="match status" value="1"/>
</dbReference>
<proteinExistence type="inferred from homology"/>
<dbReference type="OrthoDB" id="9788959at2"/>
<comment type="similarity">
    <text evidence="1">Belongs to the universal stress protein A family.</text>
</comment>